<gene>
    <name evidence="1" type="ORF">Terrestrivirus5_40</name>
</gene>
<reference evidence="1" key="1">
    <citation type="submission" date="2018-10" db="EMBL/GenBank/DDBJ databases">
        <title>Hidden diversity of soil giant viruses.</title>
        <authorList>
            <person name="Schulz F."/>
            <person name="Alteio L."/>
            <person name="Goudeau D."/>
            <person name="Ryan E.M."/>
            <person name="Malmstrom R.R."/>
            <person name="Blanchard J."/>
            <person name="Woyke T."/>
        </authorList>
    </citation>
    <scope>NUCLEOTIDE SEQUENCE</scope>
    <source>
        <strain evidence="1">TEV1</strain>
    </source>
</reference>
<dbReference type="EMBL" id="MK071983">
    <property type="protein sequence ID" value="AYV76218.1"/>
    <property type="molecule type" value="Genomic_DNA"/>
</dbReference>
<protein>
    <submittedName>
        <fullName evidence="1">Uncharacterized protein</fullName>
    </submittedName>
</protein>
<name>A0A3G4ZMZ4_9VIRU</name>
<evidence type="ECO:0000313" key="1">
    <source>
        <dbReference type="EMBL" id="AYV76218.1"/>
    </source>
</evidence>
<accession>A0A3G4ZMZ4</accession>
<proteinExistence type="predicted"/>
<organism evidence="1">
    <name type="scientific">Terrestrivirus sp</name>
    <dbReference type="NCBI Taxonomy" id="2487775"/>
    <lineage>
        <taxon>Viruses</taxon>
        <taxon>Varidnaviria</taxon>
        <taxon>Bamfordvirae</taxon>
        <taxon>Nucleocytoviricota</taxon>
        <taxon>Megaviricetes</taxon>
        <taxon>Imitervirales</taxon>
        <taxon>Mimiviridae</taxon>
        <taxon>Klosneuvirinae</taxon>
    </lineage>
</organism>
<sequence>MSIRIDIKKDLKSTTNVKYAKADSNATVTFFKTIFAGRPFTHYRKWIETTNHGKDSNTIIVINKDKYNSLNGMMNLLFVIDCDNNNNNNNNNNKLSFEDEIVFNQLSIKLRIGDLVIFDQECYGILNILKSMNELYNKAVSIYENDNQIYIPLQNFMMKNVNFPTCSFKDDLIIEFYYSHYKNVITTCEAYQLDQEEYKRFRDTAHETRIRSYHTELHRIPRTEPIVNIPLESKVLIRNISLLPLKGTVTNAYIDSKPFTKLSDPYNKFYETYSNSIPNNKNKNNNNNKYDCFIYDTVPTNGKDGSTEINTGFIVGNNNRSIIVKFDNSTQKPDELDYIDNYVLITIGYDNILNTKPEIVFDYLPYKYDYSNNYPLTKVSDTEYIEGYWYDDVSDSKETRTYPFPKPEPNKQINEQFMSKLETIIENANSFKHYGMFGYDESKNDEMKEMADGIKIKFTNFMGGSHCRLCEQMIGSDEGIIVKNDIKYRFPSGIIHYYKDHDVQPSEEFNNLIMSIDIDSIIDFAKDQNNKNNQNNLPLFYGDIQPAFGHHIILPDEYE</sequence>